<evidence type="ECO:0000259" key="3">
    <source>
        <dbReference type="Pfam" id="PF00534"/>
    </source>
</evidence>
<gene>
    <name evidence="5" type="ORF">PQO03_15040</name>
</gene>
<dbReference type="PANTHER" id="PTHR12526:SF629">
    <property type="entry name" value="TEICHURONIC ACID BIOSYNTHESIS GLYCOSYLTRANSFERASE TUAH-RELATED"/>
    <property type="match status" value="1"/>
</dbReference>
<dbReference type="Proteomes" id="UP001214250">
    <property type="component" value="Chromosome 2"/>
</dbReference>
<reference evidence="5 6" key="1">
    <citation type="submission" date="2023-02" db="EMBL/GenBank/DDBJ databases">
        <title>Genome sequence of Lentisphaera profundi SAORIC-696.</title>
        <authorList>
            <person name="Kim e."/>
            <person name="Cho J.-C."/>
            <person name="Choi A."/>
            <person name="Kang I."/>
        </authorList>
    </citation>
    <scope>NUCLEOTIDE SEQUENCE [LARGE SCALE GENOMIC DNA]</scope>
    <source>
        <strain evidence="5 6">SAORIC-696</strain>
    </source>
</reference>
<keyword evidence="1" id="KW-0328">Glycosyltransferase</keyword>
<dbReference type="InterPro" id="IPR001296">
    <property type="entry name" value="Glyco_trans_1"/>
</dbReference>
<dbReference type="InterPro" id="IPR028098">
    <property type="entry name" value="Glyco_trans_4-like_N"/>
</dbReference>
<dbReference type="SUPFAM" id="SSF53756">
    <property type="entry name" value="UDP-Glycosyltransferase/glycogen phosphorylase"/>
    <property type="match status" value="1"/>
</dbReference>
<dbReference type="Gene3D" id="3.40.50.2000">
    <property type="entry name" value="Glycogen Phosphorylase B"/>
    <property type="match status" value="2"/>
</dbReference>
<evidence type="ECO:0000313" key="5">
    <source>
        <dbReference type="EMBL" id="WDE99149.1"/>
    </source>
</evidence>
<keyword evidence="2" id="KW-0808">Transferase</keyword>
<evidence type="ECO:0000259" key="4">
    <source>
        <dbReference type="Pfam" id="PF13439"/>
    </source>
</evidence>
<dbReference type="Pfam" id="PF13439">
    <property type="entry name" value="Glyco_transf_4"/>
    <property type="match status" value="1"/>
</dbReference>
<dbReference type="RefSeq" id="WP_274154008.1">
    <property type="nucleotide sequence ID" value="NZ_CP117812.1"/>
</dbReference>
<dbReference type="PANTHER" id="PTHR12526">
    <property type="entry name" value="GLYCOSYLTRANSFERASE"/>
    <property type="match status" value="1"/>
</dbReference>
<feature type="domain" description="Glycosyl transferase family 1" evidence="3">
    <location>
        <begin position="190"/>
        <end position="344"/>
    </location>
</feature>
<organism evidence="5 6">
    <name type="scientific">Lentisphaera profundi</name>
    <dbReference type="NCBI Taxonomy" id="1658616"/>
    <lineage>
        <taxon>Bacteria</taxon>
        <taxon>Pseudomonadati</taxon>
        <taxon>Lentisphaerota</taxon>
        <taxon>Lentisphaeria</taxon>
        <taxon>Lentisphaerales</taxon>
        <taxon>Lentisphaeraceae</taxon>
        <taxon>Lentisphaera</taxon>
    </lineage>
</organism>
<evidence type="ECO:0000256" key="2">
    <source>
        <dbReference type="ARBA" id="ARBA00022679"/>
    </source>
</evidence>
<dbReference type="EMBL" id="CP117812">
    <property type="protein sequence ID" value="WDE99149.1"/>
    <property type="molecule type" value="Genomic_DNA"/>
</dbReference>
<feature type="domain" description="Glycosyltransferase subfamily 4-like N-terminal" evidence="4">
    <location>
        <begin position="22"/>
        <end position="171"/>
    </location>
</feature>
<protein>
    <submittedName>
        <fullName evidence="5">Glycosyltransferase family 4 protein</fullName>
    </submittedName>
</protein>
<evidence type="ECO:0000313" key="6">
    <source>
        <dbReference type="Proteomes" id="UP001214250"/>
    </source>
</evidence>
<name>A0ABY7W0S3_9BACT</name>
<accession>A0ABY7W0S3</accession>
<dbReference type="Pfam" id="PF00534">
    <property type="entry name" value="Glycos_transf_1"/>
    <property type="match status" value="1"/>
</dbReference>
<keyword evidence="6" id="KW-1185">Reference proteome</keyword>
<sequence length="377" mass="43900">MKTKVVCVVLNNFTNDSRVLKEATSLAQNNYDVEVVALHEKGLKESENTSLFPISRLKLKTRNWSKSKPIQLLKYFEFFLIFVKRFRNADIIHCNDLNTLPFGVFIKKILNKKLKVIYDAHEYETERNGLSNKGRKVTFLLERFLIKYSDEVITVSNSIADEYKRLYNIKKPSLVLNCPYFCELREDNLFREELGIRENQKIFLYQGGLFKGRGIELLLKSFSNLSDNKNVIVFMGYGTLEETILEHSQNHRAIFFHKAVSPDVLLRYTSSADYGISLIDDICLSYRYCLPNKFFEYIMAGLPIISSNLPEMKKIVEDHNIGIIAEQNTKNSFQKAVEATLDLEYSHITKNLANVRREFCWEKQEKTLIDTYNSLLN</sequence>
<dbReference type="CDD" id="cd03801">
    <property type="entry name" value="GT4_PimA-like"/>
    <property type="match status" value="1"/>
</dbReference>
<evidence type="ECO:0000256" key="1">
    <source>
        <dbReference type="ARBA" id="ARBA00022676"/>
    </source>
</evidence>
<proteinExistence type="predicted"/>